<dbReference type="Pfam" id="PF13812">
    <property type="entry name" value="PPR_3"/>
    <property type="match status" value="2"/>
</dbReference>
<dbReference type="PANTHER" id="PTHR47936:SF1">
    <property type="entry name" value="PENTATRICOPEPTIDE REPEAT-CONTAINING PROTEIN GUN1, CHLOROPLASTIC"/>
    <property type="match status" value="1"/>
</dbReference>
<feature type="repeat" description="PPR" evidence="3">
    <location>
        <begin position="360"/>
        <end position="394"/>
    </location>
</feature>
<dbReference type="GO" id="GO:0010019">
    <property type="term" value="P:chloroplast-nucleus signaling pathway"/>
    <property type="evidence" value="ECO:0007669"/>
    <property type="project" value="TreeGrafter"/>
</dbReference>
<comment type="similarity">
    <text evidence="1">Belongs to the PPR family. P subfamily.</text>
</comment>
<proteinExistence type="inferred from homology"/>
<organism evidence="4">
    <name type="scientific">Salix viminalis</name>
    <name type="common">Common osier</name>
    <name type="synonym">Basket willow</name>
    <dbReference type="NCBI Taxonomy" id="40686"/>
    <lineage>
        <taxon>Eukaryota</taxon>
        <taxon>Viridiplantae</taxon>
        <taxon>Streptophyta</taxon>
        <taxon>Embryophyta</taxon>
        <taxon>Tracheophyta</taxon>
        <taxon>Spermatophyta</taxon>
        <taxon>Magnoliopsida</taxon>
        <taxon>eudicotyledons</taxon>
        <taxon>Gunneridae</taxon>
        <taxon>Pentapetalae</taxon>
        <taxon>rosids</taxon>
        <taxon>fabids</taxon>
        <taxon>Malpighiales</taxon>
        <taxon>Salicaceae</taxon>
        <taxon>Saliceae</taxon>
        <taxon>Salix</taxon>
    </lineage>
</organism>
<feature type="repeat" description="PPR" evidence="3">
    <location>
        <begin position="325"/>
        <end position="359"/>
    </location>
</feature>
<dbReference type="NCBIfam" id="TIGR00756">
    <property type="entry name" value="PPR"/>
    <property type="match status" value="6"/>
</dbReference>
<feature type="repeat" description="PPR" evidence="3">
    <location>
        <begin position="112"/>
        <end position="146"/>
    </location>
</feature>
<reference evidence="4" key="1">
    <citation type="submission" date="2019-03" db="EMBL/GenBank/DDBJ databases">
        <authorList>
            <person name="Mank J."/>
            <person name="Almeida P."/>
        </authorList>
    </citation>
    <scope>NUCLEOTIDE SEQUENCE</scope>
    <source>
        <strain evidence="4">78183</strain>
    </source>
</reference>
<dbReference type="AlphaFoldDB" id="A0A6N2KKR0"/>
<dbReference type="InterPro" id="IPR002885">
    <property type="entry name" value="PPR_rpt"/>
</dbReference>
<evidence type="ECO:0008006" key="5">
    <source>
        <dbReference type="Google" id="ProtNLM"/>
    </source>
</evidence>
<dbReference type="PANTHER" id="PTHR47936">
    <property type="entry name" value="PPR_LONG DOMAIN-CONTAINING PROTEIN"/>
    <property type="match status" value="1"/>
</dbReference>
<evidence type="ECO:0000256" key="1">
    <source>
        <dbReference type="ARBA" id="ARBA00007626"/>
    </source>
</evidence>
<name>A0A6N2KKR0_SALVM</name>
<dbReference type="Pfam" id="PF01535">
    <property type="entry name" value="PPR"/>
    <property type="match status" value="2"/>
</dbReference>
<evidence type="ECO:0000256" key="2">
    <source>
        <dbReference type="ARBA" id="ARBA00022737"/>
    </source>
</evidence>
<dbReference type="EMBL" id="CAADRP010000446">
    <property type="protein sequence ID" value="VFU28603.1"/>
    <property type="molecule type" value="Genomic_DNA"/>
</dbReference>
<dbReference type="GO" id="GO:0031930">
    <property type="term" value="P:mitochondria-nucleus signaling pathway"/>
    <property type="evidence" value="ECO:0007669"/>
    <property type="project" value="TreeGrafter"/>
</dbReference>
<keyword evidence="2" id="KW-0677">Repeat</keyword>
<feature type="repeat" description="PPR" evidence="3">
    <location>
        <begin position="395"/>
        <end position="429"/>
    </location>
</feature>
<sequence>MVIYTSKKSASFFLRKHRKWPYSPYKARWYRIFNQQQAMQSLKQSALKPPQEESLNKSHLLSSLIHSFSIYNVEPTAKAFDYISKTLVKTSQFHHIPSVLDHLEKVENFEPPESTFAYLIEVYGRTNKTHEAIELFYRIPKFRCIPSVYSLNTLISVLCRNSKGLKLVPEILLKSQVMDIRVEESTFQVLITALCRIRKVGFAIEILNCMVNDGFTVNAEICSLLLSCLCEQKDATKLEVMGFLEQLRKLGFFPGMLDYSNVIRFLVKGKMGLDALHVLNHMKSDRIKPDIFCYTMVLHGVIEDRDYLKADELFDELLVFGLVPDAYTYNVYINGLCKQNNFEAGIKMVASMEELGCKPNSITYNMLVKQLCKAGELSKAGELVREMGLKGVGLDMQTYRIMIDGLANNGKIVEACGLFEEALDKGLCTQSLTFDEIICGLCHRDLSCKAHELLEKMIGKNVSPGARVWKALLLSSGFKLGCVETKLFSLVDSCVETKLFSLVDSNQTRLSSESVAVEQ</sequence>
<dbReference type="Pfam" id="PF13041">
    <property type="entry name" value="PPR_2"/>
    <property type="match status" value="1"/>
</dbReference>
<dbReference type="PROSITE" id="PS51375">
    <property type="entry name" value="PPR"/>
    <property type="match status" value="6"/>
</dbReference>
<dbReference type="Gene3D" id="1.25.40.10">
    <property type="entry name" value="Tetratricopeptide repeat domain"/>
    <property type="match status" value="4"/>
</dbReference>
<evidence type="ECO:0000256" key="3">
    <source>
        <dbReference type="PROSITE-ProRule" id="PRU00708"/>
    </source>
</evidence>
<dbReference type="InterPro" id="IPR011990">
    <property type="entry name" value="TPR-like_helical_dom_sf"/>
</dbReference>
<feature type="repeat" description="PPR" evidence="3">
    <location>
        <begin position="290"/>
        <end position="324"/>
    </location>
</feature>
<accession>A0A6N2KKR0</accession>
<feature type="repeat" description="PPR" evidence="3">
    <location>
        <begin position="183"/>
        <end position="217"/>
    </location>
</feature>
<evidence type="ECO:0000313" key="4">
    <source>
        <dbReference type="EMBL" id="VFU28603.1"/>
    </source>
</evidence>
<protein>
    <recommendedName>
        <fullName evidence="5">Pentacotripeptide-repeat region of PRORP domain-containing protein</fullName>
    </recommendedName>
</protein>
<gene>
    <name evidence="4" type="ORF">SVIM_LOCUS96067</name>
</gene>
<dbReference type="GO" id="GO:0009507">
    <property type="term" value="C:chloroplast"/>
    <property type="evidence" value="ECO:0007669"/>
    <property type="project" value="TreeGrafter"/>
</dbReference>